<accession>A0A8T0BTD1</accession>
<dbReference type="AlphaFoldDB" id="A0A8T0BTD1"/>
<organism evidence="1 2">
    <name type="scientific">Silurus meridionalis</name>
    <name type="common">Southern catfish</name>
    <name type="synonym">Silurus soldatovi meridionalis</name>
    <dbReference type="NCBI Taxonomy" id="175797"/>
    <lineage>
        <taxon>Eukaryota</taxon>
        <taxon>Metazoa</taxon>
        <taxon>Chordata</taxon>
        <taxon>Craniata</taxon>
        <taxon>Vertebrata</taxon>
        <taxon>Euteleostomi</taxon>
        <taxon>Actinopterygii</taxon>
        <taxon>Neopterygii</taxon>
        <taxon>Teleostei</taxon>
        <taxon>Ostariophysi</taxon>
        <taxon>Siluriformes</taxon>
        <taxon>Siluridae</taxon>
        <taxon>Silurus</taxon>
    </lineage>
</organism>
<name>A0A8T0BTD1_SILME</name>
<comment type="caution">
    <text evidence="1">The sequence shown here is derived from an EMBL/GenBank/DDBJ whole genome shotgun (WGS) entry which is preliminary data.</text>
</comment>
<evidence type="ECO:0000313" key="1">
    <source>
        <dbReference type="EMBL" id="KAF7708716.1"/>
    </source>
</evidence>
<dbReference type="EMBL" id="JABFDY010000004">
    <property type="protein sequence ID" value="KAF7708716.1"/>
    <property type="molecule type" value="Genomic_DNA"/>
</dbReference>
<keyword evidence="2" id="KW-1185">Reference proteome</keyword>
<evidence type="ECO:0000313" key="2">
    <source>
        <dbReference type="Proteomes" id="UP000606274"/>
    </source>
</evidence>
<proteinExistence type="predicted"/>
<dbReference type="Proteomes" id="UP000606274">
    <property type="component" value="Unassembled WGS sequence"/>
</dbReference>
<reference evidence="1" key="1">
    <citation type="submission" date="2020-08" db="EMBL/GenBank/DDBJ databases">
        <title>Chromosome-level assembly of Southern catfish (Silurus meridionalis) provides insights into visual adaptation to the nocturnal and benthic lifestyles.</title>
        <authorList>
            <person name="Zhang Y."/>
            <person name="Wang D."/>
            <person name="Peng Z."/>
        </authorList>
    </citation>
    <scope>NUCLEOTIDE SEQUENCE</scope>
    <source>
        <strain evidence="1">SWU-2019-XX</strain>
        <tissue evidence="1">Muscle</tissue>
    </source>
</reference>
<gene>
    <name evidence="1" type="ORF">HF521_017773</name>
</gene>
<dbReference type="PRINTS" id="PR01345">
    <property type="entry name" value="CERVTRCPTASE"/>
</dbReference>
<protein>
    <submittedName>
        <fullName evidence="1">Uncharacterized protein</fullName>
    </submittedName>
</protein>
<sequence length="104" mass="12150">MTHKFLLLNSDKAFDKDFVNWAKKHRTQKLQYFILHLDGCSVTTSSTVKDQGVILDTKLSFKNHINHVTKMAFFHLRNIAKLRNMLSISDEEKLVHAFMTSRLD</sequence>